<dbReference type="GO" id="GO:0000049">
    <property type="term" value="F:tRNA binding"/>
    <property type="evidence" value="ECO:0007669"/>
    <property type="project" value="TreeGrafter"/>
</dbReference>
<dbReference type="InterPro" id="IPR029063">
    <property type="entry name" value="SAM-dependent_MTases_sf"/>
</dbReference>
<feature type="compositionally biased region" description="Polar residues" evidence="3">
    <location>
        <begin position="400"/>
        <end position="447"/>
    </location>
</feature>
<dbReference type="GO" id="GO:0106335">
    <property type="term" value="F:tRNA (5-carboxymethyluridine(34)-5-O)-methyltransferase activity"/>
    <property type="evidence" value="ECO:0007669"/>
    <property type="project" value="TreeGrafter"/>
</dbReference>
<dbReference type="GO" id="GO:0002098">
    <property type="term" value="P:tRNA wobble uridine modification"/>
    <property type="evidence" value="ECO:0007669"/>
    <property type="project" value="TreeGrafter"/>
</dbReference>
<reference evidence="4" key="1">
    <citation type="submission" date="2020-11" db="EMBL/GenBank/DDBJ databases">
        <authorList>
            <person name="Tran Van P."/>
        </authorList>
    </citation>
    <scope>NUCLEOTIDE SEQUENCE</scope>
</reference>
<feature type="region of interest" description="Disordered" evidence="3">
    <location>
        <begin position="301"/>
        <end position="496"/>
    </location>
</feature>
<dbReference type="GO" id="GO:0005737">
    <property type="term" value="C:cytoplasm"/>
    <property type="evidence" value="ECO:0007669"/>
    <property type="project" value="TreeGrafter"/>
</dbReference>
<keyword evidence="1" id="KW-0489">Methyltransferase</keyword>
<dbReference type="GO" id="GO:0005634">
    <property type="term" value="C:nucleus"/>
    <property type="evidence" value="ECO:0007669"/>
    <property type="project" value="TreeGrafter"/>
</dbReference>
<feature type="compositionally biased region" description="Polar residues" evidence="3">
    <location>
        <begin position="945"/>
        <end position="965"/>
    </location>
</feature>
<dbReference type="GO" id="GO:0030488">
    <property type="term" value="P:tRNA methylation"/>
    <property type="evidence" value="ECO:0007669"/>
    <property type="project" value="TreeGrafter"/>
</dbReference>
<protein>
    <submittedName>
        <fullName evidence="4">(California timema) hypothetical protein</fullName>
    </submittedName>
</protein>
<sequence>MQKLAGGKRGGSRHRPWFLDTWTSCTKDTPPPLRYDPEGYEDCDYNCEDIQDLPIELRRLEDEHHETPQRRQTFACARQASPQEILLNYKSKSLTDILTVGQRDIVRSRSSIPNLGIPTSIPDTVTTEIGGEGEIDKTVLITTITTSTTASSNSRKPRLVKQKKSICEETMVDEEEDEYTDMKDLVKALPEFKVSGYGGTRRCGNVFKQSSMNEELMSTERLREKERVRQNIQKQASFNEELIYRRNRTLDSLRDTFFSTSTAKRFQLLKNGLTSKLKSSTTGIEKVAGTSFKNGFVRILQGWKGEGPPSTRPSPTATPSEPIPPCPLTLENNTNRRIGSNSSSSSEDKKDPIKPEDRRHSKEDGSDSSKDSSLQSDTSVDSEDSFASVIFVPKPDVPKESTTANNNIFQTTGVTSPSMTLKNQLSSPKSPQPNSSLSKPNPTSPNVKNFPAPSNLVQQQQCPSLTPTSPLRSTAADTSTIPSTGQTPEEVMEKEPDIFIKETEIKRSERLKQIQDLLRVKTDHIVSKVAAAGPSTRSPFPLVRRSSTLAVGRLERPLPRLLSLDLFNPETDDMDSDSSGVSSPDSISSVISVFNDDTRIVSKTQEVQVEGLKLLDEASSPDRSIQEHTTLGAKDQSGSSPSLSLLEAAADVASSLEETVDAVIQSSPRSRPKQLQLLDNNALSVLQDSYGSSVWKSERTSPVPPTQTTPVHTNTVSSNLQTPDIHRFFGSQSSSLSPEIIVSGNKNCCSSKAFPMAVTGYQQNFEFDEDELLEPWDEGCRKHLTEFAEQLSEKLLEEIDQYRQQTSQPKLQAKPTKGLPGLPKGFAHMNDPYLSRLSEEIQDLTKLSEELQERNMYLANLNSLQDSLEIKPTPFFHTNIQNESFNTNSSCSPNNDSNELLTKEMTGENESGTTPYENVLENTLHESLSGEWVIIVETGDVSDRTANINDCSQTDSKKNTNSVKMTPSPELLGNNSKISSDSVKGSGNDFSRDVKHMIHRKTRNDGRSSSEEASLPPQLVFKLDNQKEPPESLTKTESCASSLSGSTSQESLPSDNGGGAITFHRYYHVFREGELDQLIERYVENLHIISSYYDHANWCVVAEKVQVWTI</sequence>
<dbReference type="EMBL" id="OE184861">
    <property type="protein sequence ID" value="CAD7576932.1"/>
    <property type="molecule type" value="Genomic_DNA"/>
</dbReference>
<accession>A0A7R9JD21</accession>
<feature type="compositionally biased region" description="Polar residues" evidence="3">
    <location>
        <begin position="973"/>
        <end position="989"/>
    </location>
</feature>
<proteinExistence type="predicted"/>
<dbReference type="AlphaFoldDB" id="A0A7R9JD21"/>
<dbReference type="PANTHER" id="PTHR13069">
    <property type="entry name" value="ALKYLATED DNA REPAIR PROTEIN ALKB HOMOLOG 8"/>
    <property type="match status" value="1"/>
</dbReference>
<feature type="compositionally biased region" description="Basic and acidic residues" evidence="3">
    <location>
        <begin position="346"/>
        <end position="370"/>
    </location>
</feature>
<evidence type="ECO:0000256" key="2">
    <source>
        <dbReference type="ARBA" id="ARBA00022679"/>
    </source>
</evidence>
<dbReference type="Gene3D" id="3.40.50.150">
    <property type="entry name" value="Vaccinia Virus protein VP39"/>
    <property type="match status" value="1"/>
</dbReference>
<dbReference type="PANTHER" id="PTHR13069:SF37">
    <property type="entry name" value="FIRE DANCER"/>
    <property type="match status" value="1"/>
</dbReference>
<evidence type="ECO:0000313" key="4">
    <source>
        <dbReference type="EMBL" id="CAD7576932.1"/>
    </source>
</evidence>
<feature type="compositionally biased region" description="Polar residues" evidence="3">
    <location>
        <begin position="330"/>
        <end position="339"/>
    </location>
</feature>
<feature type="compositionally biased region" description="Polar residues" evidence="3">
    <location>
        <begin position="455"/>
        <end position="487"/>
    </location>
</feature>
<gene>
    <name evidence="4" type="ORF">TCMB3V08_LOCUS9492</name>
</gene>
<keyword evidence="2" id="KW-0808">Transferase</keyword>
<dbReference type="InterPro" id="IPR051422">
    <property type="entry name" value="AlkB_tRNA_MeTrf/Diox"/>
</dbReference>
<feature type="compositionally biased region" description="Low complexity" evidence="3">
    <location>
        <begin position="1041"/>
        <end position="1054"/>
    </location>
</feature>
<evidence type="ECO:0000256" key="1">
    <source>
        <dbReference type="ARBA" id="ARBA00022603"/>
    </source>
</evidence>
<name>A0A7R9JD21_TIMCA</name>
<evidence type="ECO:0000256" key="3">
    <source>
        <dbReference type="SAM" id="MobiDB-lite"/>
    </source>
</evidence>
<feature type="region of interest" description="Disordered" evidence="3">
    <location>
        <begin position="613"/>
        <end position="642"/>
    </location>
</feature>
<feature type="region of interest" description="Disordered" evidence="3">
    <location>
        <begin position="945"/>
        <end position="1055"/>
    </location>
</feature>
<organism evidence="4">
    <name type="scientific">Timema californicum</name>
    <name type="common">California timema</name>
    <name type="synonym">Walking stick</name>
    <dbReference type="NCBI Taxonomy" id="61474"/>
    <lineage>
        <taxon>Eukaryota</taxon>
        <taxon>Metazoa</taxon>
        <taxon>Ecdysozoa</taxon>
        <taxon>Arthropoda</taxon>
        <taxon>Hexapoda</taxon>
        <taxon>Insecta</taxon>
        <taxon>Pterygota</taxon>
        <taxon>Neoptera</taxon>
        <taxon>Polyneoptera</taxon>
        <taxon>Phasmatodea</taxon>
        <taxon>Timematodea</taxon>
        <taxon>Timematoidea</taxon>
        <taxon>Timematidae</taxon>
        <taxon>Timema</taxon>
    </lineage>
</organism>